<accession>A0A173TF96</accession>
<reference evidence="2 3" key="1">
    <citation type="submission" date="2015-09" db="EMBL/GenBank/DDBJ databases">
        <authorList>
            <consortium name="Pathogen Informatics"/>
        </authorList>
    </citation>
    <scope>NUCLEOTIDE SEQUENCE [LARGE SCALE GENOMIC DNA]</scope>
    <source>
        <strain evidence="2 3">2789STDY5834959</strain>
    </source>
</reference>
<dbReference type="Proteomes" id="UP000095553">
    <property type="component" value="Unassembled WGS sequence"/>
</dbReference>
<evidence type="ECO:0000256" key="1">
    <source>
        <dbReference type="SAM" id="SignalP"/>
    </source>
</evidence>
<dbReference type="AlphaFoldDB" id="A0A173TF96"/>
<evidence type="ECO:0000313" key="3">
    <source>
        <dbReference type="Proteomes" id="UP000095553"/>
    </source>
</evidence>
<keyword evidence="1" id="KW-0732">Signal</keyword>
<name>A0A173TF96_ANAHA</name>
<dbReference type="PROSITE" id="PS51257">
    <property type="entry name" value="PROKAR_LIPOPROTEIN"/>
    <property type="match status" value="1"/>
</dbReference>
<proteinExistence type="predicted"/>
<feature type="signal peptide" evidence="1">
    <location>
        <begin position="1"/>
        <end position="22"/>
    </location>
</feature>
<sequence>MKKKIVLFLCIMGIMAVLTGCASSSKEIYTPQNIQEKKAKKVADKFVKKVQKEDYKDIKSYIYIPDNTFIKDDDVSWYIERSNLEDIVGMSKKQIVLTNMEKDNTVIDDSDNNNATTRKLTYTTEDSEDYEIILVQDRNNDWKIYMPDIYVSNYKYKAEKNLTTYINGIEVTSDYIEKSNGVVDDNYTTYDIPFVPNREFTITSSDGFKENVTSNDSDVQIEKNKK</sequence>
<dbReference type="EMBL" id="CYXY01000011">
    <property type="protein sequence ID" value="CUN01354.1"/>
    <property type="molecule type" value="Genomic_DNA"/>
</dbReference>
<dbReference type="RefSeq" id="WP_055072986.1">
    <property type="nucleotide sequence ID" value="NZ_CYXY01000011.1"/>
</dbReference>
<organism evidence="2 3">
    <name type="scientific">Anaerostipes hadrus</name>
    <dbReference type="NCBI Taxonomy" id="649756"/>
    <lineage>
        <taxon>Bacteria</taxon>
        <taxon>Bacillati</taxon>
        <taxon>Bacillota</taxon>
        <taxon>Clostridia</taxon>
        <taxon>Lachnospirales</taxon>
        <taxon>Lachnospiraceae</taxon>
        <taxon>Anaerostipes</taxon>
    </lineage>
</organism>
<dbReference type="Gene3D" id="3.10.450.50">
    <property type="match status" value="1"/>
</dbReference>
<evidence type="ECO:0000313" key="2">
    <source>
        <dbReference type="EMBL" id="CUN01354.1"/>
    </source>
</evidence>
<feature type="chain" id="PRO_5038444600" description="Lipoprotein" evidence="1">
    <location>
        <begin position="23"/>
        <end position="226"/>
    </location>
</feature>
<gene>
    <name evidence="2" type="ORF">ERS852571_01977</name>
</gene>
<evidence type="ECO:0008006" key="4">
    <source>
        <dbReference type="Google" id="ProtNLM"/>
    </source>
</evidence>
<protein>
    <recommendedName>
        <fullName evidence="4">Lipoprotein</fullName>
    </recommendedName>
</protein>